<evidence type="ECO:0000259" key="1">
    <source>
        <dbReference type="SMART" id="SM00530"/>
    </source>
</evidence>
<dbReference type="Gene3D" id="1.10.260.40">
    <property type="entry name" value="lambda repressor-like DNA-binding domains"/>
    <property type="match status" value="1"/>
</dbReference>
<dbReference type="SMART" id="SM00530">
    <property type="entry name" value="HTH_XRE"/>
    <property type="match status" value="1"/>
</dbReference>
<reference evidence="2" key="1">
    <citation type="journal article" date="2021" name="Proc. Natl. Acad. Sci. U.S.A.">
        <title>A Catalog of Tens of Thousands of Viruses from Human Metagenomes Reveals Hidden Associations with Chronic Diseases.</title>
        <authorList>
            <person name="Tisza M.J."/>
            <person name="Buck C.B."/>
        </authorList>
    </citation>
    <scope>NUCLEOTIDE SEQUENCE</scope>
    <source>
        <strain evidence="2">Ctiha2</strain>
    </source>
</reference>
<dbReference type="GO" id="GO:0003677">
    <property type="term" value="F:DNA binding"/>
    <property type="evidence" value="ECO:0007669"/>
    <property type="project" value="InterPro"/>
</dbReference>
<accession>A0A8S5RGZ2</accession>
<protein>
    <recommendedName>
        <fullName evidence="1">HTH cro/C1-type domain-containing protein</fullName>
    </recommendedName>
</protein>
<dbReference type="EMBL" id="BK059104">
    <property type="protein sequence ID" value="DAE30353.1"/>
    <property type="molecule type" value="Genomic_DNA"/>
</dbReference>
<name>A0A8S5RGZ2_9VIRU</name>
<organism evidence="2">
    <name type="scientific">virus sp. ctiha2</name>
    <dbReference type="NCBI Taxonomy" id="2827299"/>
    <lineage>
        <taxon>Viruses</taxon>
    </lineage>
</organism>
<dbReference type="CDD" id="cd00093">
    <property type="entry name" value="HTH_XRE"/>
    <property type="match status" value="1"/>
</dbReference>
<dbReference type="InterPro" id="IPR001387">
    <property type="entry name" value="Cro/C1-type_HTH"/>
</dbReference>
<sequence length="93" mass="10908">MKTEFFKLLTTSNILKERRINLRLTQQEVAEKAGILLQQYQKFESGERKIESATFQTACKIIEALNMDINKFYHGEYSLSDNKITLDIEKDNM</sequence>
<dbReference type="InterPro" id="IPR010982">
    <property type="entry name" value="Lambda_DNA-bd_dom_sf"/>
</dbReference>
<feature type="domain" description="HTH cro/C1-type" evidence="1">
    <location>
        <begin position="14"/>
        <end position="72"/>
    </location>
</feature>
<dbReference type="SUPFAM" id="SSF47413">
    <property type="entry name" value="lambda repressor-like DNA-binding domains"/>
    <property type="match status" value="1"/>
</dbReference>
<evidence type="ECO:0000313" key="2">
    <source>
        <dbReference type="EMBL" id="DAE30353.1"/>
    </source>
</evidence>
<dbReference type="Pfam" id="PF01381">
    <property type="entry name" value="HTH_3"/>
    <property type="match status" value="1"/>
</dbReference>
<proteinExistence type="predicted"/>